<gene>
    <name evidence="3" type="ORF">H1B27_03755</name>
</gene>
<protein>
    <submittedName>
        <fullName evidence="3">DUF1674 domain-containing protein</fullName>
    </submittedName>
</protein>
<evidence type="ECO:0000313" key="4">
    <source>
        <dbReference type="Proteomes" id="UP001194539"/>
    </source>
</evidence>
<feature type="region of interest" description="Disordered" evidence="2">
    <location>
        <begin position="1"/>
        <end position="66"/>
    </location>
</feature>
<evidence type="ECO:0000256" key="2">
    <source>
        <dbReference type="SAM" id="MobiDB-lite"/>
    </source>
</evidence>
<proteinExistence type="inferred from homology"/>
<dbReference type="PANTHER" id="PTHR28524:SF3">
    <property type="entry name" value="SUCCINATE DEHYDROGENASE ASSEMBLY FACTOR 4, MITOCHONDRIAL"/>
    <property type="match status" value="1"/>
</dbReference>
<dbReference type="EMBL" id="JACEGD010000003">
    <property type="protein sequence ID" value="MBH5385394.1"/>
    <property type="molecule type" value="Genomic_DNA"/>
</dbReference>
<comment type="caution">
    <text evidence="3">The sequence shown here is derived from an EMBL/GenBank/DDBJ whole genome shotgun (WGS) entry which is preliminary data.</text>
</comment>
<dbReference type="RefSeq" id="WP_061880084.1">
    <property type="nucleotide sequence ID" value="NZ_JACEGD010000003.1"/>
</dbReference>
<feature type="compositionally biased region" description="Basic and acidic residues" evidence="2">
    <location>
        <begin position="22"/>
        <end position="40"/>
    </location>
</feature>
<dbReference type="PANTHER" id="PTHR28524">
    <property type="entry name" value="SUCCINATE DEHYDROGENASE ASSEMBLY FACTOR 4, MITOCHONDRIAL"/>
    <property type="match status" value="1"/>
</dbReference>
<keyword evidence="4" id="KW-1185">Reference proteome</keyword>
<feature type="compositionally biased region" description="Basic and acidic residues" evidence="2">
    <location>
        <begin position="1"/>
        <end position="12"/>
    </location>
</feature>
<accession>A0ABS0NWL7</accession>
<evidence type="ECO:0000313" key="3">
    <source>
        <dbReference type="EMBL" id="MBH5385394.1"/>
    </source>
</evidence>
<comment type="similarity">
    <text evidence="1">Belongs to the SDHAF4 family.</text>
</comment>
<reference evidence="3 4" key="1">
    <citation type="submission" date="2020-07" db="EMBL/GenBank/DDBJ databases">
        <title>Bradyrhizobium diversity isolated from nodules of indigenous legumes of Western Australia.</title>
        <authorList>
            <person name="Klepa M.S."/>
        </authorList>
    </citation>
    <scope>NUCLEOTIDE SEQUENCE [LARGE SCALE GENOMIC DNA]</scope>
    <source>
        <strain evidence="3 4">CNPSo 4019</strain>
    </source>
</reference>
<dbReference type="InterPro" id="IPR012875">
    <property type="entry name" value="SDHF4"/>
</dbReference>
<dbReference type="Pfam" id="PF07896">
    <property type="entry name" value="DUF1674"/>
    <property type="match status" value="1"/>
</dbReference>
<evidence type="ECO:0000256" key="1">
    <source>
        <dbReference type="ARBA" id="ARBA00005701"/>
    </source>
</evidence>
<organism evidence="3 4">
    <name type="scientific">Bradyrhizobium diversitatis</name>
    <dbReference type="NCBI Taxonomy" id="2755406"/>
    <lineage>
        <taxon>Bacteria</taxon>
        <taxon>Pseudomonadati</taxon>
        <taxon>Pseudomonadota</taxon>
        <taxon>Alphaproteobacteria</taxon>
        <taxon>Hyphomicrobiales</taxon>
        <taxon>Nitrobacteraceae</taxon>
        <taxon>Bradyrhizobium</taxon>
    </lineage>
</organism>
<dbReference type="Proteomes" id="UP001194539">
    <property type="component" value="Unassembled WGS sequence"/>
</dbReference>
<name>A0ABS0NWL7_9BRAD</name>
<sequence length="66" mass="7159">MSDQPSRPDRKPLSPAAQRALAEAEARRQAAAAARDEAAPKELQGPKGPEPTRYGDWERNGIASDF</sequence>